<reference evidence="3 4" key="1">
    <citation type="submission" date="2015-01" db="EMBL/GenBank/DDBJ databases">
        <title>The Genome Sequence of Exophiala oligosperma CBS72588.</title>
        <authorList>
            <consortium name="The Broad Institute Genomics Platform"/>
            <person name="Cuomo C."/>
            <person name="de Hoog S."/>
            <person name="Gorbushina A."/>
            <person name="Stielow B."/>
            <person name="Teixiera M."/>
            <person name="Abouelleil A."/>
            <person name="Chapman S.B."/>
            <person name="Priest M."/>
            <person name="Young S.K."/>
            <person name="Wortman J."/>
            <person name="Nusbaum C."/>
            <person name="Birren B."/>
        </authorList>
    </citation>
    <scope>NUCLEOTIDE SEQUENCE [LARGE SCALE GENOMIC DNA]</scope>
    <source>
        <strain evidence="3 4">CBS 72588</strain>
    </source>
</reference>
<evidence type="ECO:0000313" key="4">
    <source>
        <dbReference type="Proteomes" id="UP000053342"/>
    </source>
</evidence>
<dbReference type="OrthoDB" id="539213at2759"/>
<dbReference type="Proteomes" id="UP000053342">
    <property type="component" value="Unassembled WGS sequence"/>
</dbReference>
<feature type="region of interest" description="Disordered" evidence="1">
    <location>
        <begin position="92"/>
        <end position="134"/>
    </location>
</feature>
<organism evidence="3 4">
    <name type="scientific">Exophiala oligosperma</name>
    <dbReference type="NCBI Taxonomy" id="215243"/>
    <lineage>
        <taxon>Eukaryota</taxon>
        <taxon>Fungi</taxon>
        <taxon>Dikarya</taxon>
        <taxon>Ascomycota</taxon>
        <taxon>Pezizomycotina</taxon>
        <taxon>Eurotiomycetes</taxon>
        <taxon>Chaetothyriomycetidae</taxon>
        <taxon>Chaetothyriales</taxon>
        <taxon>Herpotrichiellaceae</taxon>
        <taxon>Exophiala</taxon>
    </lineage>
</organism>
<feature type="domain" description="Clr5" evidence="2">
    <location>
        <begin position="14"/>
        <end position="66"/>
    </location>
</feature>
<dbReference type="GeneID" id="27355082"/>
<dbReference type="EMBL" id="KN847334">
    <property type="protein sequence ID" value="KIW44548.1"/>
    <property type="molecule type" value="Genomic_DNA"/>
</dbReference>
<sequence length="549" mass="62974">MEQKASPKLHLKTREDWERYRPVFTQLYMDQDFALPKVRSIMEDQYNVYASIKIFKNKIKEWGLRKYLKGDEAQQIVNGELPVSKAIRTTVDPNETLRRAARSVRRRRARQKARARDRGSSEVSDASSPPVLTLSPVEASDSMVSWSPTEASDSLVPWSPADSSILSSPITIESIRLPAGMTEQFLFNLRAWTHEACSRGVWDKQVSAQHQSGRRASRLLSSYLTSGITLFESGKQQLAFGHWDQAFAGFQSANLFTSWYHDIPMRLLFEVGRVAQSGHKPLAAILLKSIRSWATNFLDENDCRRALFVAFGGLEVDQLRDLYSRAAKCMYNGLESRVDKQNQLLYEVRLNRALDMLWYDADTDLSEWLPPIEEVDQICGPNNYYSIYFLLLEAYRLVAHGTQSDVDEICKRVEERLRELKEAHGKIDSWRVGLGYRRLGRQQFIKGRYADARRSYNTAFRYVRNDPQLSNAVLIEICERQVSMAKHMHDEEDEILWSEMLARLEQQTKAQPDADLIQRSATFSHSAGDAQTNTERALIAASPKRAMTL</sequence>
<protein>
    <recommendedName>
        <fullName evidence="2">Clr5 domain-containing protein</fullName>
    </recommendedName>
</protein>
<evidence type="ECO:0000313" key="3">
    <source>
        <dbReference type="EMBL" id="KIW44548.1"/>
    </source>
</evidence>
<evidence type="ECO:0000256" key="1">
    <source>
        <dbReference type="SAM" id="MobiDB-lite"/>
    </source>
</evidence>
<dbReference type="PANTHER" id="PTHR38788:SF3">
    <property type="entry name" value="CLR5 DOMAIN-CONTAINING PROTEIN"/>
    <property type="match status" value="1"/>
</dbReference>
<dbReference type="PANTHER" id="PTHR38788">
    <property type="entry name" value="CLR5 DOMAIN-CONTAINING PROTEIN"/>
    <property type="match status" value="1"/>
</dbReference>
<keyword evidence="4" id="KW-1185">Reference proteome</keyword>
<evidence type="ECO:0000259" key="2">
    <source>
        <dbReference type="Pfam" id="PF14420"/>
    </source>
</evidence>
<dbReference type="RefSeq" id="XP_016264764.1">
    <property type="nucleotide sequence ID" value="XM_016403759.1"/>
</dbReference>
<dbReference type="AlphaFoldDB" id="A0A0D2DNZ4"/>
<name>A0A0D2DNZ4_9EURO</name>
<dbReference type="VEuPathDB" id="FungiDB:PV06_03008"/>
<proteinExistence type="predicted"/>
<accession>A0A0D2DNZ4</accession>
<gene>
    <name evidence="3" type="ORF">PV06_03008</name>
</gene>
<feature type="compositionally biased region" description="Basic residues" evidence="1">
    <location>
        <begin position="99"/>
        <end position="113"/>
    </location>
</feature>
<dbReference type="InterPro" id="IPR025676">
    <property type="entry name" value="Clr5_dom"/>
</dbReference>
<dbReference type="Pfam" id="PF14420">
    <property type="entry name" value="Clr5"/>
    <property type="match status" value="1"/>
</dbReference>
<dbReference type="HOGENOM" id="CLU_510009_0_0_1"/>
<dbReference type="STRING" id="215243.A0A0D2DNZ4"/>